<gene>
    <name evidence="1" type="ORF">M9H77_23812</name>
</gene>
<dbReference type="EMBL" id="CM044705">
    <property type="protein sequence ID" value="KAI5664489.1"/>
    <property type="molecule type" value="Genomic_DNA"/>
</dbReference>
<protein>
    <submittedName>
        <fullName evidence="1">Uncharacterized protein</fullName>
    </submittedName>
</protein>
<keyword evidence="2" id="KW-1185">Reference proteome</keyword>
<accession>A0ACC0AVC6</accession>
<evidence type="ECO:0000313" key="2">
    <source>
        <dbReference type="Proteomes" id="UP001060085"/>
    </source>
</evidence>
<reference evidence="2" key="1">
    <citation type="journal article" date="2023" name="Nat. Plants">
        <title>Single-cell RNA sequencing provides a high-resolution roadmap for understanding the multicellular compartmentation of specialized metabolism.</title>
        <authorList>
            <person name="Sun S."/>
            <person name="Shen X."/>
            <person name="Li Y."/>
            <person name="Li Y."/>
            <person name="Wang S."/>
            <person name="Li R."/>
            <person name="Zhang H."/>
            <person name="Shen G."/>
            <person name="Guo B."/>
            <person name="Wei J."/>
            <person name="Xu J."/>
            <person name="St-Pierre B."/>
            <person name="Chen S."/>
            <person name="Sun C."/>
        </authorList>
    </citation>
    <scope>NUCLEOTIDE SEQUENCE [LARGE SCALE GENOMIC DNA]</scope>
</reference>
<proteinExistence type="predicted"/>
<comment type="caution">
    <text evidence="1">The sequence shown here is derived from an EMBL/GenBank/DDBJ whole genome shotgun (WGS) entry which is preliminary data.</text>
</comment>
<sequence>MAWGTRVLVWLYKNLGQASCVDARDLWAATHFWNKTSVARSLYIQQFELLETTCGSSMLDYYLRLDTIGAVEVRRTPYSAQEIEGVRSATYHGALTFFYTVEPHMPKRLVYPSPPHIPADVILDALDPYIGDDDPDDVGTSHARFLEISRIVRMY</sequence>
<name>A0ACC0AVC6_CATRO</name>
<organism evidence="1 2">
    <name type="scientific">Catharanthus roseus</name>
    <name type="common">Madagascar periwinkle</name>
    <name type="synonym">Vinca rosea</name>
    <dbReference type="NCBI Taxonomy" id="4058"/>
    <lineage>
        <taxon>Eukaryota</taxon>
        <taxon>Viridiplantae</taxon>
        <taxon>Streptophyta</taxon>
        <taxon>Embryophyta</taxon>
        <taxon>Tracheophyta</taxon>
        <taxon>Spermatophyta</taxon>
        <taxon>Magnoliopsida</taxon>
        <taxon>eudicotyledons</taxon>
        <taxon>Gunneridae</taxon>
        <taxon>Pentapetalae</taxon>
        <taxon>asterids</taxon>
        <taxon>lamiids</taxon>
        <taxon>Gentianales</taxon>
        <taxon>Apocynaceae</taxon>
        <taxon>Rauvolfioideae</taxon>
        <taxon>Vinceae</taxon>
        <taxon>Catharanthinae</taxon>
        <taxon>Catharanthus</taxon>
    </lineage>
</organism>
<dbReference type="Proteomes" id="UP001060085">
    <property type="component" value="Linkage Group LG05"/>
</dbReference>
<evidence type="ECO:0000313" key="1">
    <source>
        <dbReference type="EMBL" id="KAI5664489.1"/>
    </source>
</evidence>